<evidence type="ECO:0000256" key="1">
    <source>
        <dbReference type="ARBA" id="ARBA00006484"/>
    </source>
</evidence>
<dbReference type="Pfam" id="PF00106">
    <property type="entry name" value="adh_short"/>
    <property type="match status" value="1"/>
</dbReference>
<comment type="caution">
    <text evidence="4">The sequence shown here is derived from an EMBL/GenBank/DDBJ whole genome shotgun (WGS) entry which is preliminary data.</text>
</comment>
<reference evidence="4 5" key="1">
    <citation type="journal article" date="2018" name="PLoS Pathog.">
        <title>Evolution of structural diversity of trichothecenes, a family of toxins produced by plant pathogenic and entomopathogenic fungi.</title>
        <authorList>
            <person name="Proctor R.H."/>
            <person name="McCormick S.P."/>
            <person name="Kim H.S."/>
            <person name="Cardoza R.E."/>
            <person name="Stanley A.M."/>
            <person name="Lindo L."/>
            <person name="Kelly A."/>
            <person name="Brown D.W."/>
            <person name="Lee T."/>
            <person name="Vaughan M.M."/>
            <person name="Alexander N.J."/>
            <person name="Busman M."/>
            <person name="Gutierrez S."/>
        </authorList>
    </citation>
    <scope>NUCLEOTIDE SEQUENCE [LARGE SCALE GENOMIC DNA]</scope>
    <source>
        <strain evidence="4 5">NRRL 3299</strain>
    </source>
</reference>
<evidence type="ECO:0008006" key="6">
    <source>
        <dbReference type="Google" id="ProtNLM"/>
    </source>
</evidence>
<dbReference type="InterPro" id="IPR036291">
    <property type="entry name" value="NAD(P)-bd_dom_sf"/>
</dbReference>
<evidence type="ECO:0000256" key="2">
    <source>
        <dbReference type="ARBA" id="ARBA00022857"/>
    </source>
</evidence>
<dbReference type="PRINTS" id="PR00081">
    <property type="entry name" value="GDHRDH"/>
</dbReference>
<dbReference type="EMBL" id="PXOF01000066">
    <property type="protein sequence ID" value="RGP68815.1"/>
    <property type="molecule type" value="Genomic_DNA"/>
</dbReference>
<keyword evidence="3" id="KW-0560">Oxidoreductase</keyword>
<dbReference type="SUPFAM" id="SSF51735">
    <property type="entry name" value="NAD(P)-binding Rossmann-fold domains"/>
    <property type="match status" value="1"/>
</dbReference>
<evidence type="ECO:0000313" key="5">
    <source>
        <dbReference type="Proteomes" id="UP000266152"/>
    </source>
</evidence>
<organism evidence="4 5">
    <name type="scientific">Fusarium sporotrichioides</name>
    <dbReference type="NCBI Taxonomy" id="5514"/>
    <lineage>
        <taxon>Eukaryota</taxon>
        <taxon>Fungi</taxon>
        <taxon>Dikarya</taxon>
        <taxon>Ascomycota</taxon>
        <taxon>Pezizomycotina</taxon>
        <taxon>Sordariomycetes</taxon>
        <taxon>Hypocreomycetidae</taxon>
        <taxon>Hypocreales</taxon>
        <taxon>Nectriaceae</taxon>
        <taxon>Fusarium</taxon>
    </lineage>
</organism>
<keyword evidence="5" id="KW-1185">Reference proteome</keyword>
<accession>A0A395S9D3</accession>
<dbReference type="PROSITE" id="PS00061">
    <property type="entry name" value="ADH_SHORT"/>
    <property type="match status" value="1"/>
</dbReference>
<evidence type="ECO:0000313" key="4">
    <source>
        <dbReference type="EMBL" id="RGP68815.1"/>
    </source>
</evidence>
<sequence length="296" mass="31780">MSELLNKTALITGGGSGINLELAKALRARGCGILIADITLKPEATVWLESIAREPGPQVIFQKTDVTLLHQLVELFDIFERKLGGAPDIVVPGAGVHEGSGPGFWNDKEEALNYGVLDINMLHPIRMTRISIRKMLEAKKPGTILHLSSITAQKPSVVLPLYAVSKAAVSQFVRCMGPLEQMCGIRVVGVAPGLVDTPLFRAHVGAQETVDLSADFFLPPEEVVKAMIALLTDTKYVGGSILEVGDIGSWREVRILGDIGPQGRSTLPRAKTVDATNRLSNFLLGEDSGLVKSSKL</sequence>
<dbReference type="PANTHER" id="PTHR44229:SF4">
    <property type="entry name" value="15-HYDROXYPROSTAGLANDIN DEHYDROGENASE [NAD(+)]"/>
    <property type="match status" value="1"/>
</dbReference>
<gene>
    <name evidence="4" type="ORF">FSPOR_5020</name>
</gene>
<comment type="similarity">
    <text evidence="1">Belongs to the short-chain dehydrogenases/reductases (SDR) family.</text>
</comment>
<dbReference type="GO" id="GO:0016616">
    <property type="term" value="F:oxidoreductase activity, acting on the CH-OH group of donors, NAD or NADP as acceptor"/>
    <property type="evidence" value="ECO:0007669"/>
    <property type="project" value="TreeGrafter"/>
</dbReference>
<evidence type="ECO:0000256" key="3">
    <source>
        <dbReference type="ARBA" id="ARBA00023002"/>
    </source>
</evidence>
<dbReference type="InterPro" id="IPR002347">
    <property type="entry name" value="SDR_fam"/>
</dbReference>
<name>A0A395S9D3_FUSSP</name>
<dbReference type="PANTHER" id="PTHR44229">
    <property type="entry name" value="15-HYDROXYPROSTAGLANDIN DEHYDROGENASE [NAD(+)]"/>
    <property type="match status" value="1"/>
</dbReference>
<dbReference type="STRING" id="5514.A0A395S9D3"/>
<dbReference type="Proteomes" id="UP000266152">
    <property type="component" value="Unassembled WGS sequence"/>
</dbReference>
<protein>
    <recommendedName>
        <fullName evidence="6">15-hydroxyprostaglandin dehydrogenase</fullName>
    </recommendedName>
</protein>
<dbReference type="AlphaFoldDB" id="A0A395S9D3"/>
<keyword evidence="2" id="KW-0521">NADP</keyword>
<dbReference type="GO" id="GO:0005737">
    <property type="term" value="C:cytoplasm"/>
    <property type="evidence" value="ECO:0007669"/>
    <property type="project" value="TreeGrafter"/>
</dbReference>
<dbReference type="Gene3D" id="3.40.50.720">
    <property type="entry name" value="NAD(P)-binding Rossmann-like Domain"/>
    <property type="match status" value="1"/>
</dbReference>
<dbReference type="InterPro" id="IPR020904">
    <property type="entry name" value="Sc_DH/Rdtase_CS"/>
</dbReference>
<proteinExistence type="inferred from homology"/>